<name>A0ABU3KAZ4_9BACT</name>
<evidence type="ECO:0000256" key="2">
    <source>
        <dbReference type="SAM" id="Phobius"/>
    </source>
</evidence>
<dbReference type="InterPro" id="IPR016187">
    <property type="entry name" value="CTDL_fold"/>
</dbReference>
<evidence type="ECO:0000259" key="3">
    <source>
        <dbReference type="Pfam" id="PF03781"/>
    </source>
</evidence>
<dbReference type="Proteomes" id="UP001250932">
    <property type="component" value="Unassembled WGS sequence"/>
</dbReference>
<organism evidence="4 5">
    <name type="scientific">Candidatus Nitronereus thalassa</name>
    <dbReference type="NCBI Taxonomy" id="3020898"/>
    <lineage>
        <taxon>Bacteria</taxon>
        <taxon>Pseudomonadati</taxon>
        <taxon>Nitrospirota</taxon>
        <taxon>Nitrospiria</taxon>
        <taxon>Nitrospirales</taxon>
        <taxon>Nitrospiraceae</taxon>
        <taxon>Candidatus Nitronereus</taxon>
    </lineage>
</organism>
<comment type="caution">
    <text evidence="4">The sequence shown here is derived from an EMBL/GenBank/DDBJ whole genome shotgun (WGS) entry which is preliminary data.</text>
</comment>
<evidence type="ECO:0000256" key="1">
    <source>
        <dbReference type="SAM" id="MobiDB-lite"/>
    </source>
</evidence>
<feature type="region of interest" description="Disordered" evidence="1">
    <location>
        <begin position="240"/>
        <end position="281"/>
    </location>
</feature>
<evidence type="ECO:0000313" key="4">
    <source>
        <dbReference type="EMBL" id="MDT7043434.1"/>
    </source>
</evidence>
<keyword evidence="2" id="KW-0812">Transmembrane</keyword>
<dbReference type="PANTHER" id="PTHR23150">
    <property type="entry name" value="SULFATASE MODIFYING FACTOR 1, 2"/>
    <property type="match status" value="1"/>
</dbReference>
<dbReference type="SUPFAM" id="SSF56436">
    <property type="entry name" value="C-type lectin-like"/>
    <property type="match status" value="1"/>
</dbReference>
<dbReference type="PANTHER" id="PTHR23150:SF19">
    <property type="entry name" value="FORMYLGLYCINE-GENERATING ENZYME"/>
    <property type="match status" value="1"/>
</dbReference>
<dbReference type="InterPro" id="IPR005532">
    <property type="entry name" value="SUMF_dom"/>
</dbReference>
<keyword evidence="5" id="KW-1185">Reference proteome</keyword>
<dbReference type="RefSeq" id="WP_313834001.1">
    <property type="nucleotide sequence ID" value="NZ_JAQOUE010000001.1"/>
</dbReference>
<dbReference type="InterPro" id="IPR051043">
    <property type="entry name" value="Sulfatase_Mod_Factor_Kinase"/>
</dbReference>
<evidence type="ECO:0000313" key="5">
    <source>
        <dbReference type="Proteomes" id="UP001250932"/>
    </source>
</evidence>
<sequence>MQRVSSIKTGVWVTLTMGSLILAFGGLPVAAEWKYESDEPPIESQFEMINGKDGAPMIKIPEGEFLMGANDGPRNERPEHMVYLDSYFIDQFEVTMERYQAFLDETYHDLPPLWDDGAALEEAKDRPAVGMAWSSAKAYCEWAGKRLPTEAEWEKAARGTDGRRYPWGHMQPFVDIARYNLGTTGWVSYKTTLASVTSGTSGMSIRHGLKQGTKSPYGLYHMAGNASEWVADWYDRSYYEESPKKNPQGPAEGDRKVYRGGSWEDPPARLRVTSRASAEPKFPIEANDLTIGFRCVQDGTSEKKDGEVVEKVKADMVPGSIKKN</sequence>
<keyword evidence="2" id="KW-0472">Membrane</keyword>
<dbReference type="EMBL" id="JAQOUE010000001">
    <property type="protein sequence ID" value="MDT7043434.1"/>
    <property type="molecule type" value="Genomic_DNA"/>
</dbReference>
<accession>A0ABU3KAZ4</accession>
<protein>
    <submittedName>
        <fullName evidence="4">SUMF1/EgtB/PvdO family nonheme iron enzyme</fullName>
    </submittedName>
</protein>
<proteinExistence type="predicted"/>
<gene>
    <name evidence="4" type="ORF">PPG34_13835</name>
</gene>
<feature type="domain" description="Sulfatase-modifying factor enzyme-like" evidence="3">
    <location>
        <begin position="56"/>
        <end position="296"/>
    </location>
</feature>
<reference evidence="4 5" key="1">
    <citation type="journal article" date="2023" name="ISME J.">
        <title>Cultivation and genomic characterization of novel and ubiquitous marine nitrite-oxidizing bacteria from the Nitrospirales.</title>
        <authorList>
            <person name="Mueller A.J."/>
            <person name="Daebeler A."/>
            <person name="Herbold C.W."/>
            <person name="Kirkegaard R.H."/>
            <person name="Daims H."/>
        </authorList>
    </citation>
    <scope>NUCLEOTIDE SEQUENCE [LARGE SCALE GENOMIC DNA]</scope>
    <source>
        <strain evidence="4 5">EB</strain>
    </source>
</reference>
<dbReference type="Gene3D" id="3.90.1580.10">
    <property type="entry name" value="paralog of FGE (formylglycine-generating enzyme)"/>
    <property type="match status" value="1"/>
</dbReference>
<dbReference type="Pfam" id="PF03781">
    <property type="entry name" value="FGE-sulfatase"/>
    <property type="match status" value="1"/>
</dbReference>
<keyword evidence="2" id="KW-1133">Transmembrane helix</keyword>
<feature type="transmembrane region" description="Helical" evidence="2">
    <location>
        <begin position="12"/>
        <end position="31"/>
    </location>
</feature>
<dbReference type="InterPro" id="IPR042095">
    <property type="entry name" value="SUMF_sf"/>
</dbReference>